<keyword evidence="1" id="KW-1133">Transmembrane helix</keyword>
<proteinExistence type="predicted"/>
<dbReference type="RefSeq" id="WP_129580053.1">
    <property type="nucleotide sequence ID" value="NZ_CP012672.1"/>
</dbReference>
<organism evidence="3 4">
    <name type="scientific">Sorangium cellulosum</name>
    <name type="common">Polyangium cellulosum</name>
    <dbReference type="NCBI Taxonomy" id="56"/>
    <lineage>
        <taxon>Bacteria</taxon>
        <taxon>Pseudomonadati</taxon>
        <taxon>Myxococcota</taxon>
        <taxon>Polyangia</taxon>
        <taxon>Polyangiales</taxon>
        <taxon>Polyangiaceae</taxon>
        <taxon>Sorangium</taxon>
    </lineage>
</organism>
<dbReference type="EMBL" id="CP012672">
    <property type="protein sequence ID" value="AUX37422.1"/>
    <property type="molecule type" value="Genomic_DNA"/>
</dbReference>
<protein>
    <recommendedName>
        <fullName evidence="2">SPW repeat-containing integral membrane domain-containing protein</fullName>
    </recommendedName>
</protein>
<feature type="transmembrane region" description="Helical" evidence="1">
    <location>
        <begin position="90"/>
        <end position="109"/>
    </location>
</feature>
<evidence type="ECO:0000259" key="2">
    <source>
        <dbReference type="Pfam" id="PF03779"/>
    </source>
</evidence>
<reference evidence="3 4" key="1">
    <citation type="submission" date="2015-09" db="EMBL/GenBank/DDBJ databases">
        <title>Sorangium comparison.</title>
        <authorList>
            <person name="Zaburannyi N."/>
            <person name="Bunk B."/>
            <person name="Overmann J."/>
            <person name="Mueller R."/>
        </authorList>
    </citation>
    <scope>NUCLEOTIDE SEQUENCE [LARGE SCALE GENOMIC DNA]</scope>
    <source>
        <strain evidence="3 4">So ce836</strain>
    </source>
</reference>
<sequence length="128" mass="13638">MKLLSPRLHGYVDYAIVVLLALAPLALRFGPVPTAVSYVTALTHLVVTLLSDQPLGAARKIPFPVHGALESSLGVGLIASPWLFGFSAEGPARIFSVVAGLAIVLVVLATRYTAGVLSRPEPYDRYDR</sequence>
<dbReference type="AlphaFoldDB" id="A0A4V0NHP8"/>
<evidence type="ECO:0000313" key="3">
    <source>
        <dbReference type="EMBL" id="AUX37422.1"/>
    </source>
</evidence>
<gene>
    <name evidence="3" type="ORF">SOCE836_096450</name>
</gene>
<keyword evidence="1" id="KW-0812">Transmembrane</keyword>
<dbReference type="Proteomes" id="UP000295497">
    <property type="component" value="Chromosome"/>
</dbReference>
<evidence type="ECO:0000313" key="4">
    <source>
        <dbReference type="Proteomes" id="UP000295497"/>
    </source>
</evidence>
<feature type="transmembrane region" description="Helical" evidence="1">
    <location>
        <begin position="12"/>
        <end position="29"/>
    </location>
</feature>
<accession>A0A4V0NHP8</accession>
<name>A0A4V0NHP8_SORCE</name>
<evidence type="ECO:0000256" key="1">
    <source>
        <dbReference type="SAM" id="Phobius"/>
    </source>
</evidence>
<dbReference type="Pfam" id="PF03779">
    <property type="entry name" value="SPW"/>
    <property type="match status" value="1"/>
</dbReference>
<dbReference type="InterPro" id="IPR005530">
    <property type="entry name" value="SPW"/>
</dbReference>
<feature type="domain" description="SPW repeat-containing integral membrane" evidence="2">
    <location>
        <begin position="9"/>
        <end position="106"/>
    </location>
</feature>
<keyword evidence="1" id="KW-0472">Membrane</keyword>